<evidence type="ECO:0000256" key="1">
    <source>
        <dbReference type="ARBA" id="ARBA00005187"/>
    </source>
</evidence>
<proteinExistence type="predicted"/>
<evidence type="ECO:0000256" key="3">
    <source>
        <dbReference type="ARBA" id="ARBA00022888"/>
    </source>
</evidence>
<comment type="caution">
    <text evidence="6">The sequence shown here is derived from an EMBL/GenBank/DDBJ whole genome shotgun (WGS) entry which is preliminary data.</text>
</comment>
<dbReference type="InterPro" id="IPR014729">
    <property type="entry name" value="Rossmann-like_a/b/a_fold"/>
</dbReference>
<comment type="pathway">
    <text evidence="1">Amino-acid biosynthesis; L-asparagine biosynthesis; L-asparagine from L-aspartate (L-Gln route): step 1/1.</text>
</comment>
<dbReference type="InterPro" id="IPR001962">
    <property type="entry name" value="Asn_synthase"/>
</dbReference>
<evidence type="ECO:0000259" key="5">
    <source>
        <dbReference type="Pfam" id="PF00733"/>
    </source>
</evidence>
<dbReference type="EC" id="6.3.5.4" evidence="2"/>
<organism evidence="6 7">
    <name type="scientific">Brachybacterium fresconis</name>
    <dbReference type="NCBI Taxonomy" id="173363"/>
    <lineage>
        <taxon>Bacteria</taxon>
        <taxon>Bacillati</taxon>
        <taxon>Actinomycetota</taxon>
        <taxon>Actinomycetes</taxon>
        <taxon>Micrococcales</taxon>
        <taxon>Dermabacteraceae</taxon>
        <taxon>Brachybacterium</taxon>
    </lineage>
</organism>
<dbReference type="GO" id="GO:0004066">
    <property type="term" value="F:asparagine synthase (glutamine-hydrolyzing) activity"/>
    <property type="evidence" value="ECO:0007669"/>
    <property type="project" value="UniProtKB-EC"/>
</dbReference>
<evidence type="ECO:0000256" key="2">
    <source>
        <dbReference type="ARBA" id="ARBA00012737"/>
    </source>
</evidence>
<feature type="domain" description="Asparagine synthetase" evidence="5">
    <location>
        <begin position="200"/>
        <end position="567"/>
    </location>
</feature>
<dbReference type="InterPro" id="IPR051786">
    <property type="entry name" value="ASN_synthetase/amidase"/>
</dbReference>
<dbReference type="PANTHER" id="PTHR43284:SF1">
    <property type="entry name" value="ASPARAGINE SYNTHETASE"/>
    <property type="match status" value="1"/>
</dbReference>
<keyword evidence="3" id="KW-0061">Asparagine biosynthesis</keyword>
<comment type="catalytic activity">
    <reaction evidence="4">
        <text>L-aspartate + L-glutamine + ATP + H2O = L-asparagine + L-glutamate + AMP + diphosphate + H(+)</text>
        <dbReference type="Rhea" id="RHEA:12228"/>
        <dbReference type="ChEBI" id="CHEBI:15377"/>
        <dbReference type="ChEBI" id="CHEBI:15378"/>
        <dbReference type="ChEBI" id="CHEBI:29985"/>
        <dbReference type="ChEBI" id="CHEBI:29991"/>
        <dbReference type="ChEBI" id="CHEBI:30616"/>
        <dbReference type="ChEBI" id="CHEBI:33019"/>
        <dbReference type="ChEBI" id="CHEBI:58048"/>
        <dbReference type="ChEBI" id="CHEBI:58359"/>
        <dbReference type="ChEBI" id="CHEBI:456215"/>
        <dbReference type="EC" id="6.3.5.4"/>
    </reaction>
</comment>
<keyword evidence="3" id="KW-0028">Amino-acid biosynthesis</keyword>
<dbReference type="SUPFAM" id="SSF52402">
    <property type="entry name" value="Adenine nucleotide alpha hydrolases-like"/>
    <property type="match status" value="1"/>
</dbReference>
<sequence>MVPDIRISDALTQQLSSLGLKPAVFHTSGRPWIFDSDTHAWSQRQISSNAIIASPRPTEEILQSARVSGNGFSSLDALAREIGATSFFLASTPAGVRAQGTLSTQHQFFWAMVGGVPLASNTLTILHSLIGPEIDQVSLALSLMNSRPIQSFAPRTPWKSIAAAEIGSWLHFDGSAPPRSVRWWREPAQDLDASSGPAAVRLALQQTISDSTDGQSMISADLSGGLDSTSLCFLLDTLDKELRTFRTSSLNDANDESRRARHVAEVFGLSLHEFPPLAETSSAFTLEHDEDPASVLQGPLVWAGSHGYLRALVPEVAAQGSATHFTGLGGDELFDMIPGIFRRLRREGRRVALSAAWRLHAQSKSDPRSMFAAVFDQEAYQDYLTRALDCLHGTGVWKARDAYNWFPPVSFPAWMSEQGRELILEAFAEVIDRGLEPLGTDPLGQQVIESISFQGGILRQFDEIFPDIHWQAPFTDQRVVEATLRSPASMRMDDRLDKSLLAAAVSDIAPAGFFTKRGRGDFTTDVYDEHRRQRAELVREFQDSRLVDSGLVEPDMVKSALYEPSSSDVGLFDVESIVVAERWLRSAESLGSLAH</sequence>
<name>A0ABS4YGV6_9MICO</name>
<keyword evidence="6" id="KW-0436">Ligase</keyword>
<evidence type="ECO:0000313" key="7">
    <source>
        <dbReference type="Proteomes" id="UP000698222"/>
    </source>
</evidence>
<evidence type="ECO:0000313" key="6">
    <source>
        <dbReference type="EMBL" id="MBP2407850.1"/>
    </source>
</evidence>
<reference evidence="6 7" key="1">
    <citation type="submission" date="2021-03" db="EMBL/GenBank/DDBJ databases">
        <title>Sequencing the genomes of 1000 actinobacteria strains.</title>
        <authorList>
            <person name="Klenk H.-P."/>
        </authorList>
    </citation>
    <scope>NUCLEOTIDE SEQUENCE [LARGE SCALE GENOMIC DNA]</scope>
    <source>
        <strain evidence="6 7">DSM 14564</strain>
    </source>
</reference>
<dbReference type="Gene3D" id="3.40.50.620">
    <property type="entry name" value="HUPs"/>
    <property type="match status" value="1"/>
</dbReference>
<keyword evidence="7" id="KW-1185">Reference proteome</keyword>
<protein>
    <recommendedName>
        <fullName evidence="2">asparagine synthase (glutamine-hydrolyzing)</fullName>
        <ecNumber evidence="2">6.3.5.4</ecNumber>
    </recommendedName>
</protein>
<accession>A0ABS4YGV6</accession>
<dbReference type="EMBL" id="JAGIOC010000001">
    <property type="protein sequence ID" value="MBP2407850.1"/>
    <property type="molecule type" value="Genomic_DNA"/>
</dbReference>
<dbReference type="PANTHER" id="PTHR43284">
    <property type="entry name" value="ASPARAGINE SYNTHETASE (GLUTAMINE-HYDROLYZING)"/>
    <property type="match status" value="1"/>
</dbReference>
<dbReference type="Pfam" id="PF00733">
    <property type="entry name" value="Asn_synthase"/>
    <property type="match status" value="1"/>
</dbReference>
<evidence type="ECO:0000256" key="4">
    <source>
        <dbReference type="ARBA" id="ARBA00048741"/>
    </source>
</evidence>
<dbReference type="Proteomes" id="UP000698222">
    <property type="component" value="Unassembled WGS sequence"/>
</dbReference>
<dbReference type="RefSeq" id="WP_209887549.1">
    <property type="nucleotide sequence ID" value="NZ_BAAAJV010000033.1"/>
</dbReference>
<gene>
    <name evidence="6" type="ORF">JOF44_000753</name>
</gene>